<dbReference type="GO" id="GO:0005634">
    <property type="term" value="C:nucleus"/>
    <property type="evidence" value="ECO:0007669"/>
    <property type="project" value="TreeGrafter"/>
</dbReference>
<evidence type="ECO:0000313" key="9">
    <source>
        <dbReference type="EMBL" id="OQV13341.1"/>
    </source>
</evidence>
<dbReference type="OrthoDB" id="10065496at2759"/>
<dbReference type="InterPro" id="IPR000403">
    <property type="entry name" value="PI3/4_kinase_cat_dom"/>
</dbReference>
<dbReference type="PROSITE" id="PS00916">
    <property type="entry name" value="PI3_4_KINASE_2"/>
    <property type="match status" value="1"/>
</dbReference>
<dbReference type="InterPro" id="IPR050517">
    <property type="entry name" value="DDR_Repair_Kinase"/>
</dbReference>
<evidence type="ECO:0000313" key="10">
    <source>
        <dbReference type="Proteomes" id="UP000192578"/>
    </source>
</evidence>
<feature type="region of interest" description="Disordered" evidence="6">
    <location>
        <begin position="2063"/>
        <end position="2084"/>
    </location>
</feature>
<evidence type="ECO:0000256" key="5">
    <source>
        <dbReference type="ARBA" id="ARBA00022840"/>
    </source>
</evidence>
<evidence type="ECO:0000256" key="2">
    <source>
        <dbReference type="ARBA" id="ARBA00022679"/>
    </source>
</evidence>
<dbReference type="SMART" id="SM01343">
    <property type="entry name" value="FATC"/>
    <property type="match status" value="1"/>
</dbReference>
<dbReference type="Pfam" id="PF02260">
    <property type="entry name" value="FATC"/>
    <property type="match status" value="1"/>
</dbReference>
<evidence type="ECO:0000256" key="6">
    <source>
        <dbReference type="SAM" id="MobiDB-lite"/>
    </source>
</evidence>
<proteinExistence type="predicted"/>
<dbReference type="SUPFAM" id="SSF56112">
    <property type="entry name" value="Protein kinase-like (PK-like)"/>
    <property type="match status" value="1"/>
</dbReference>
<dbReference type="PROSITE" id="PS50290">
    <property type="entry name" value="PI3_4_KINASE_3"/>
    <property type="match status" value="1"/>
</dbReference>
<organism evidence="9 10">
    <name type="scientific">Hypsibius exemplaris</name>
    <name type="common">Freshwater tardigrade</name>
    <dbReference type="NCBI Taxonomy" id="2072580"/>
    <lineage>
        <taxon>Eukaryota</taxon>
        <taxon>Metazoa</taxon>
        <taxon>Ecdysozoa</taxon>
        <taxon>Tardigrada</taxon>
        <taxon>Eutardigrada</taxon>
        <taxon>Parachela</taxon>
        <taxon>Hypsibioidea</taxon>
        <taxon>Hypsibiidae</taxon>
        <taxon>Hypsibius</taxon>
    </lineage>
</organism>
<keyword evidence="3" id="KW-0547">Nucleotide-binding</keyword>
<feature type="compositionally biased region" description="Gly residues" evidence="6">
    <location>
        <begin position="9"/>
        <end position="19"/>
    </location>
</feature>
<dbReference type="SMART" id="SM00146">
    <property type="entry name" value="PI3Kc"/>
    <property type="match status" value="1"/>
</dbReference>
<dbReference type="PROSITE" id="PS51190">
    <property type="entry name" value="FATC"/>
    <property type="match status" value="1"/>
</dbReference>
<evidence type="ECO:0000259" key="7">
    <source>
        <dbReference type="PROSITE" id="PS50290"/>
    </source>
</evidence>
<dbReference type="GO" id="GO:0004674">
    <property type="term" value="F:protein serine/threonine kinase activity"/>
    <property type="evidence" value="ECO:0007669"/>
    <property type="project" value="UniProtKB-EC"/>
</dbReference>
<dbReference type="PANTHER" id="PTHR11139">
    <property type="entry name" value="ATAXIA TELANGIECTASIA MUTATED ATM -RELATED"/>
    <property type="match status" value="1"/>
</dbReference>
<feature type="domain" description="FATC" evidence="8">
    <location>
        <begin position="2695"/>
        <end position="2727"/>
    </location>
</feature>
<reference evidence="10" key="1">
    <citation type="submission" date="2017-01" db="EMBL/GenBank/DDBJ databases">
        <title>Comparative genomics of anhydrobiosis in the tardigrade Hypsibius dujardini.</title>
        <authorList>
            <person name="Yoshida Y."/>
            <person name="Koutsovoulos G."/>
            <person name="Laetsch D."/>
            <person name="Stevens L."/>
            <person name="Kumar S."/>
            <person name="Horikawa D."/>
            <person name="Ishino K."/>
            <person name="Komine S."/>
            <person name="Tomita M."/>
            <person name="Blaxter M."/>
            <person name="Arakawa K."/>
        </authorList>
    </citation>
    <scope>NUCLEOTIDE SEQUENCE [LARGE SCALE GENOMIC DNA]</scope>
    <source>
        <strain evidence="10">Z151</strain>
    </source>
</reference>
<dbReference type="SUPFAM" id="SSF48371">
    <property type="entry name" value="ARM repeat"/>
    <property type="match status" value="1"/>
</dbReference>
<gene>
    <name evidence="9" type="ORF">BV898_12451</name>
</gene>
<keyword evidence="10" id="KW-1185">Reference proteome</keyword>
<dbReference type="Gene3D" id="3.30.1010.10">
    <property type="entry name" value="Phosphatidylinositol 3-kinase Catalytic Subunit, Chain A, domain 4"/>
    <property type="match status" value="1"/>
</dbReference>
<dbReference type="InterPro" id="IPR011009">
    <property type="entry name" value="Kinase-like_dom_sf"/>
</dbReference>
<dbReference type="Proteomes" id="UP000192578">
    <property type="component" value="Unassembled WGS sequence"/>
</dbReference>
<feature type="compositionally biased region" description="Basic and acidic residues" evidence="6">
    <location>
        <begin position="45"/>
        <end position="56"/>
    </location>
</feature>
<keyword evidence="4 9" id="KW-0418">Kinase</keyword>
<evidence type="ECO:0000256" key="1">
    <source>
        <dbReference type="ARBA" id="ARBA00012513"/>
    </source>
</evidence>
<name>A0A1W0WDP8_HYPEX</name>
<protein>
    <recommendedName>
        <fullName evidence="1">non-specific serine/threonine protein kinase</fullName>
        <ecNumber evidence="1">2.7.11.1</ecNumber>
    </recommendedName>
</protein>
<dbReference type="InterPro" id="IPR018936">
    <property type="entry name" value="PI3/4_kinase_CS"/>
</dbReference>
<evidence type="ECO:0000259" key="8">
    <source>
        <dbReference type="PROSITE" id="PS51190"/>
    </source>
</evidence>
<dbReference type="EC" id="2.7.11.1" evidence="1"/>
<comment type="caution">
    <text evidence="9">The sequence shown here is derived from an EMBL/GenBank/DDBJ whole genome shotgun (WGS) entry which is preliminary data.</text>
</comment>
<evidence type="ECO:0000256" key="3">
    <source>
        <dbReference type="ARBA" id="ARBA00022741"/>
    </source>
</evidence>
<feature type="region of interest" description="Disordered" evidence="6">
    <location>
        <begin position="1"/>
        <end position="92"/>
    </location>
</feature>
<dbReference type="InterPro" id="IPR003152">
    <property type="entry name" value="FATC_dom"/>
</dbReference>
<sequence length="2727" mass="304746">MSSRRSAVGRGGPARGGGARYAAHYEDEEDYPRSYLSNGAPRRGASREHAEYEENGRYYPSVSTRARGGRQPDRRPARGGQGAQREPFFGAREKKAFSGSGAGSLIARLMQSAEKELPLWLRSEGKVATHVARLMKSMETIEEKLRTESYNGYTGSVWEADDPVSSVINEKSQDLLLRLKKLTELLEKPSPDVAEDMAEGFYLLFSAMHVLLLHPDLPAACIPQVGRVMAATTTIAMDHGDPHVLLNCTTDHLRDSETEIVLLEFQRVLYEIIDSDSDGEKLFGTAHRILDAQMEILETRNEEDIAISAVNIIGVISLRHPQAFKTRFWDLMDLLIGWYVDATPTDRVFEACVVAFGLFREKFKQEIDFTLKMAKEFTQEMEAAVAAHEQEKKDPAVDHRDVFLAFFQLYALILHSVSEKIVGASRVGPETAARHTVRVTMTTILKSFNKILRSTDPGFVLFSTRVNKTLVVVIDAIKVDCVPFCSLLFMFCRMQQASAQRIYNLASLHPDFVKSMFGVVVSIARATREYFPLDVAKDLLGPDSMVFSVTGNPYFVQELQDLMTTLITCSPSARDLFVLALRSDYRRNIRLLSELLADTYPEVNLLGSSSGSDGKRRALPRRLPVGSAVFGLPDGLGSESERAFSTQLEMMCADGLLHLLPEGSEDTYVREAVSGVLNYETAGQYSRNRVLAYLLLVEMCLKDLPNAEAISLEQEFVDGCYRVLITELDTNWVAKLPELVVAHVYLAKILWQKKCTSLAVKELMSAARSTAGINAADREVMRLTLTFLCNVLNEKPNTVIADLAVEWASHALKTLVAFTTPLLELGIEVEYLKILADFFYLSFFGEEKSRQLAVATLTDLYRSHWTILRKTVTTEVLELMMGWIDSPSEAQAALADLLVAGAPIQTILSYEYDTRKDNAALLQMEQVAPASTLLPATADRFPTSFLGQREISLPFQRNLRLWKRFLSRSQGLGSGDPQLVDCLLFIIFRLRTARTWKELKQVLISWYGLTDWTSAMTTNAATAFFCVASDIANSICHQKLPGLFSSLESTMTLLECFFQTYAPVPIDHMTFIHKSLLEVYIQMKDAAMDVADDLEDLRRLADETAEGEVAPPAAGAKKPSEKRRVYTRMGGITANDVSGLPVMSWLDVRVQQRHVFTFAEAVERNLNRMFHGSALHLMSLSDDDWRSHAKLIGTSYRTDQQVSATKSILRTLEIRMLRMALALDDEHAIIRLGYPILLAVLRSGRSEGVNVEELSSRLLWALIRSRSPHLISGLRAVQLLSEVESGLSERSFSAGIAMSAERYEQALHSIGTMEAGELCSLESSLAEDCFVKLNDWTGLTKMFSAADVAVNERTQERLLLARCQTADSWIAPPELDEQDLILRALGGDVESRKDGAEISALICVKHPELPLALEASLSLRAVEKLGFMSAIPKFDRRAEVIRYVVSRLISDGTVSQTGALPVDLSVSDCLEHLDIQTLHTLSRLTGPHDAGKYALQVAKFGRRTTNPSLVESVLTSHFSKRIPDFDSTAALWEDDRNAFLTNMLLLGANCATSVDDLRLIRQGSHQLAQCGSVGHAVAVSKQACFDAFRLIQEIPDESASCLVEIAKNISNIAARGGQDNGIAMSDVITDIRFPLDSLFEQSGFTLEMFVEQHRATPLVEADDANSGTLSELAYMAHCLEGGYSKPALSFGSWCYDQGYRMLSALSRVPFDQLFATLAATYPDQDQSALTPTIASRVVQLFMDSLPIRAGRQEIKAVLEVMRGGLPDLSLILDDDFLKESYCPPDVIASVLQYCHARYSEIVEFFERACHMYFIYLRVPGKDDLTAVVTLRLIEMLTALPDVIGQVWVDEVAKHDVTVWRGCLTPLLARFYHPHHAVLSAIAEVIVGLAHRFPGDVLYPTVVGQMVANGRNIGGGVCCPALTFHQRTQLIHAYDILMERLAPLYRGLLNTAASFSTEIQRLSLLWEERWLQYLISHQGLIKKELKAAIRDATDGSNLVRAKSEESLEEDSVAEDLGFPDSYSIDLNVGSNDNLPDDLLEQTGVEELDVDGLKRQNSGLVVGTRDATADTPDMQKDEGAEGETRREGKRYVRFPVHENVPWKVKFNPEVFRAASEPIVYRLRSLLEFCGGDPETVSEVEVNRAFRTRLEAAIEAVANPSLSVELDEEVLWGPFAQIITDLEERQIVKRKNGLSLRKSSRLRELIHTTSTLPMPGWGSLGTGDVFIAGIEDRVAILPTKTKPKKLAFWGTDGYKHSFLCKGLEDLTQDARIMHFLEVSNKFLKRAFKHSHGSIDRARTYSVISFGPRAGLIQWVDGSTSLLSLYRSYLERETVLERQILATRDENYPDAPAHLPQAKPGRETEPVPTATFRVTEEDLQDIYESVQADRFNETADSNFDLAAAAVPTLEQEIDPFEKWADSEDEFSPQQFTTLYYDIALQKSRKELRQFHIPNLLPVRVHPHIHELYMSYVVQSLRKDAKIDWEKFRLNEKNCIRAVGLDHVKNAFAGLVKSTPKQLLAREMEFACSSSEEWWMVSRGYVQSLAIASVLGYILGLGDRHPDNVLIDFHTGEVVHVDYNIAFEKGLRLSIPELVPYRLTQNLVHALGWDGTEGTFRDVAIATLEDLRKNQTTLSQLMTSYLLDPLLDWTTDKADMVGLNPVHVDEELLKRKREKATLFGVKVWSRVREKLLGLDGPSNTRSSVSDQVDWTIATATDTTNLAKMFEGWVAWL</sequence>
<dbReference type="InterPro" id="IPR016024">
    <property type="entry name" value="ARM-type_fold"/>
</dbReference>
<feature type="domain" description="PI3K/PI4K catalytic" evidence="7">
    <location>
        <begin position="2227"/>
        <end position="2694"/>
    </location>
</feature>
<evidence type="ECO:0000256" key="4">
    <source>
        <dbReference type="ARBA" id="ARBA00022777"/>
    </source>
</evidence>
<keyword evidence="5" id="KW-0067">ATP-binding</keyword>
<dbReference type="GO" id="GO:0005524">
    <property type="term" value="F:ATP binding"/>
    <property type="evidence" value="ECO:0007669"/>
    <property type="project" value="UniProtKB-KW"/>
</dbReference>
<accession>A0A1W0WDP8</accession>
<dbReference type="Pfam" id="PF00454">
    <property type="entry name" value="PI3_PI4_kinase"/>
    <property type="match status" value="2"/>
</dbReference>
<dbReference type="Gene3D" id="1.10.1070.11">
    <property type="entry name" value="Phosphatidylinositol 3-/4-kinase, catalytic domain"/>
    <property type="match status" value="1"/>
</dbReference>
<keyword evidence="2" id="KW-0808">Transferase</keyword>
<dbReference type="EMBL" id="MTYJ01000126">
    <property type="protein sequence ID" value="OQV13341.1"/>
    <property type="molecule type" value="Genomic_DNA"/>
</dbReference>
<feature type="compositionally biased region" description="Basic and acidic residues" evidence="6">
    <location>
        <begin position="2071"/>
        <end position="2084"/>
    </location>
</feature>
<dbReference type="InterPro" id="IPR036940">
    <property type="entry name" value="PI3/4_kinase_cat_sf"/>
</dbReference>